<keyword evidence="4" id="KW-0418">Kinase</keyword>
<keyword evidence="5" id="KW-1185">Reference proteome</keyword>
<dbReference type="AlphaFoldDB" id="A0A9X1V5Q4"/>
<dbReference type="PANTHER" id="PTHR10566:SF113">
    <property type="entry name" value="PROTEIN ACTIVITY OF BC1 COMPLEX KINASE 7, CHLOROPLASTIC"/>
    <property type="match status" value="1"/>
</dbReference>
<evidence type="ECO:0000256" key="1">
    <source>
        <dbReference type="ARBA" id="ARBA00009670"/>
    </source>
</evidence>
<dbReference type="EMBL" id="JALBUF010000001">
    <property type="protein sequence ID" value="MCI0182146.1"/>
    <property type="molecule type" value="Genomic_DNA"/>
</dbReference>
<keyword evidence="2" id="KW-0812">Transmembrane</keyword>
<dbReference type="GO" id="GO:0016301">
    <property type="term" value="F:kinase activity"/>
    <property type="evidence" value="ECO:0007669"/>
    <property type="project" value="UniProtKB-KW"/>
</dbReference>
<evidence type="ECO:0000259" key="3">
    <source>
        <dbReference type="Pfam" id="PF03109"/>
    </source>
</evidence>
<evidence type="ECO:0000313" key="5">
    <source>
        <dbReference type="Proteomes" id="UP001139263"/>
    </source>
</evidence>
<dbReference type="Proteomes" id="UP001139263">
    <property type="component" value="Unassembled WGS sequence"/>
</dbReference>
<accession>A0A9X1V5Q4</accession>
<keyword evidence="2" id="KW-0472">Membrane</keyword>
<dbReference type="EC" id="2.7.-.-" evidence="4"/>
<reference evidence="4" key="1">
    <citation type="submission" date="2022-03" db="EMBL/GenBank/DDBJ databases">
        <title>Draft Genome Sequence of Firmicute Strain S0AB, a Heterotrophic Iron/Sulfur-Oxidizing Extreme Acidophile.</title>
        <authorList>
            <person name="Vergara E."/>
            <person name="Pakostova E."/>
            <person name="Johnson D.B."/>
            <person name="Holmes D.S."/>
        </authorList>
    </citation>
    <scope>NUCLEOTIDE SEQUENCE</scope>
    <source>
        <strain evidence="4">S0AB</strain>
    </source>
</reference>
<keyword evidence="4" id="KW-0808">Transferase</keyword>
<proteinExistence type="inferred from homology"/>
<protein>
    <submittedName>
        <fullName evidence="4">Protein kinase UbiB</fullName>
        <ecNumber evidence="4">2.7.-.-</ecNumber>
    </submittedName>
</protein>
<dbReference type="RefSeq" id="WP_241711762.1">
    <property type="nucleotide sequence ID" value="NZ_JALBUF010000001.1"/>
</dbReference>
<feature type="transmembrane region" description="Helical" evidence="2">
    <location>
        <begin position="518"/>
        <end position="538"/>
    </location>
</feature>
<dbReference type="CDD" id="cd05121">
    <property type="entry name" value="ABC1_ADCK3-like"/>
    <property type="match status" value="1"/>
</dbReference>
<comment type="caution">
    <text evidence="4">The sequence shown here is derived from an EMBL/GenBank/DDBJ whole genome shotgun (WGS) entry which is preliminary data.</text>
</comment>
<gene>
    <name evidence="4" type="primary">ubiB_1</name>
    <name evidence="4" type="ORF">MM817_00402</name>
</gene>
<feature type="transmembrane region" description="Helical" evidence="2">
    <location>
        <begin position="544"/>
        <end position="562"/>
    </location>
</feature>
<comment type="similarity">
    <text evidence="1">Belongs to the protein kinase superfamily. ADCK protein kinase family.</text>
</comment>
<feature type="domain" description="ABC1 atypical kinase-like" evidence="3">
    <location>
        <begin position="87"/>
        <end position="332"/>
    </location>
</feature>
<organism evidence="4 5">
    <name type="scientific">Sulfoacidibacillus ferrooxidans</name>
    <dbReference type="NCBI Taxonomy" id="2005001"/>
    <lineage>
        <taxon>Bacteria</taxon>
        <taxon>Bacillati</taxon>
        <taxon>Bacillota</taxon>
        <taxon>Bacilli</taxon>
        <taxon>Bacillales</taxon>
        <taxon>Alicyclobacillaceae</taxon>
        <taxon>Sulfoacidibacillus</taxon>
    </lineage>
</organism>
<dbReference type="InterPro" id="IPR011009">
    <property type="entry name" value="Kinase-like_dom_sf"/>
</dbReference>
<name>A0A9X1V5Q4_9BACL</name>
<dbReference type="Gene3D" id="1.10.510.10">
    <property type="entry name" value="Transferase(Phosphotransferase) domain 1"/>
    <property type="match status" value="1"/>
</dbReference>
<dbReference type="InterPro" id="IPR004147">
    <property type="entry name" value="ABC1_dom"/>
</dbReference>
<dbReference type="PANTHER" id="PTHR10566">
    <property type="entry name" value="CHAPERONE-ACTIVITY OF BC1 COMPLEX CABC1 -RELATED"/>
    <property type="match status" value="1"/>
</dbReference>
<dbReference type="InterPro" id="IPR050154">
    <property type="entry name" value="UbiB_kinase"/>
</dbReference>
<evidence type="ECO:0000313" key="4">
    <source>
        <dbReference type="EMBL" id="MCI0182146.1"/>
    </source>
</evidence>
<dbReference type="Pfam" id="PF03109">
    <property type="entry name" value="ABC1"/>
    <property type="match status" value="1"/>
</dbReference>
<dbReference type="SUPFAM" id="SSF56112">
    <property type="entry name" value="Protein kinase-like (PK-like)"/>
    <property type="match status" value="1"/>
</dbReference>
<sequence>MFIQFFRSLAIFNLAISFVIDHWRLRMIRRFLHGDRRARAQARVFSNAGIRFRRFALRKKGLIVKVGQYLSARADIFPVAFTRELNQLQDAVPPNSFASIKDRIESELGAKLSSLFDSFDQTAVAAASLGQVHKAVLPGGQVVAVKVLRPGIEHLSEIDLSALRKLARFMQRFTKFGRRLNIWDIYTEFSRITLKELDYRIEAEYLQRFRKQFIEDDWLVVPAVIQPLISRRVIVMEFMEGARVTDVQQYAQWGITPKSVVDRLVDAYLRQVLEYGFVHVDPHPGNLLVLPDGRICFIDFGMMAEFESKDVTLFAQLVTGAILHDLENVVRVLDELGFLQPHANREVLKKAISFMLDRIGGLKLTRGPELDLFLEEFQSFLHDEPLIMQGKYLFIGRALGLASGVITNIWPSINWMEIIEEKALPLLNSKVNESSNESDDRVKSFVIDLVRDLFGEKGVTATELGLVKAREIGLTLLRIPPELDRVLQKIEQDDISIHLELREVFKRLDRQHRHSERFLWFSLFVVGSGAFAWLQSTSFRTEEMIALVFAILSLFAFIVNLIRS</sequence>
<keyword evidence="2" id="KW-1133">Transmembrane helix</keyword>
<evidence type="ECO:0000256" key="2">
    <source>
        <dbReference type="SAM" id="Phobius"/>
    </source>
</evidence>